<dbReference type="Proteomes" id="UP001054945">
    <property type="component" value="Unassembled WGS sequence"/>
</dbReference>
<evidence type="ECO:0000313" key="1">
    <source>
        <dbReference type="EMBL" id="GIY82886.1"/>
    </source>
</evidence>
<name>A0AAV4WK25_CAEEX</name>
<keyword evidence="2" id="KW-1185">Reference proteome</keyword>
<comment type="caution">
    <text evidence="1">The sequence shown here is derived from an EMBL/GenBank/DDBJ whole genome shotgun (WGS) entry which is preliminary data.</text>
</comment>
<accession>A0AAV4WK25</accession>
<reference evidence="1 2" key="1">
    <citation type="submission" date="2021-06" db="EMBL/GenBank/DDBJ databases">
        <title>Caerostris extrusa draft genome.</title>
        <authorList>
            <person name="Kono N."/>
            <person name="Arakawa K."/>
        </authorList>
    </citation>
    <scope>NUCLEOTIDE SEQUENCE [LARGE SCALE GENOMIC DNA]</scope>
</reference>
<dbReference type="AlphaFoldDB" id="A0AAV4WK25"/>
<gene>
    <name evidence="1" type="ORF">CEXT_408911</name>
</gene>
<organism evidence="1 2">
    <name type="scientific">Caerostris extrusa</name>
    <name type="common">Bark spider</name>
    <name type="synonym">Caerostris bankana</name>
    <dbReference type="NCBI Taxonomy" id="172846"/>
    <lineage>
        <taxon>Eukaryota</taxon>
        <taxon>Metazoa</taxon>
        <taxon>Ecdysozoa</taxon>
        <taxon>Arthropoda</taxon>
        <taxon>Chelicerata</taxon>
        <taxon>Arachnida</taxon>
        <taxon>Araneae</taxon>
        <taxon>Araneomorphae</taxon>
        <taxon>Entelegynae</taxon>
        <taxon>Araneoidea</taxon>
        <taxon>Araneidae</taxon>
        <taxon>Caerostris</taxon>
    </lineage>
</organism>
<feature type="non-terminal residue" evidence="1">
    <location>
        <position position="20"/>
    </location>
</feature>
<sequence length="20" mass="2047">MNSDVNASSRGTALHAACLE</sequence>
<dbReference type="EMBL" id="BPLR01016301">
    <property type="protein sequence ID" value="GIY82886.1"/>
    <property type="molecule type" value="Genomic_DNA"/>
</dbReference>
<proteinExistence type="predicted"/>
<evidence type="ECO:0000313" key="2">
    <source>
        <dbReference type="Proteomes" id="UP001054945"/>
    </source>
</evidence>
<protein>
    <submittedName>
        <fullName evidence="1">Uncharacterized protein</fullName>
    </submittedName>
</protein>